<dbReference type="GO" id="GO:0032259">
    <property type="term" value="P:methylation"/>
    <property type="evidence" value="ECO:0007669"/>
    <property type="project" value="UniProtKB-KW"/>
</dbReference>
<dbReference type="EC" id="2.1.1.-" evidence="4"/>
<dbReference type="PROSITE" id="PS00092">
    <property type="entry name" value="N6_MTASE"/>
    <property type="match status" value="1"/>
</dbReference>
<dbReference type="PRINTS" id="PR00508">
    <property type="entry name" value="S21N4MTFRASE"/>
</dbReference>
<evidence type="ECO:0000313" key="7">
    <source>
        <dbReference type="Proteomes" id="UP000245133"/>
    </source>
</evidence>
<dbReference type="SUPFAM" id="SSF53335">
    <property type="entry name" value="S-adenosyl-L-methionine-dependent methyltransferases"/>
    <property type="match status" value="1"/>
</dbReference>
<dbReference type="Proteomes" id="UP000245133">
    <property type="component" value="Unassembled WGS sequence"/>
</dbReference>
<comment type="caution">
    <text evidence="6">The sequence shown here is derived from an EMBL/GenBank/DDBJ whole genome shotgun (WGS) entry which is preliminary data.</text>
</comment>
<keyword evidence="3" id="KW-0808">Transferase</keyword>
<dbReference type="InterPro" id="IPR002052">
    <property type="entry name" value="DNA_methylase_N6_adenine_CS"/>
</dbReference>
<evidence type="ECO:0000256" key="3">
    <source>
        <dbReference type="ARBA" id="ARBA00022679"/>
    </source>
</evidence>
<dbReference type="InterPro" id="IPR029063">
    <property type="entry name" value="SAM-dependent_MTases_sf"/>
</dbReference>
<proteinExistence type="inferred from homology"/>
<evidence type="ECO:0000259" key="5">
    <source>
        <dbReference type="Pfam" id="PF01555"/>
    </source>
</evidence>
<comment type="similarity">
    <text evidence="1 4">Belongs to the N(4)/N(6)-methyltransferase family.</text>
</comment>
<dbReference type="GO" id="GO:0003677">
    <property type="term" value="F:DNA binding"/>
    <property type="evidence" value="ECO:0007669"/>
    <property type="project" value="InterPro"/>
</dbReference>
<dbReference type="InterPro" id="IPR001091">
    <property type="entry name" value="RM_Methyltransferase"/>
</dbReference>
<name>A0A2P2E5F7_9LEPT</name>
<dbReference type="Pfam" id="PF01555">
    <property type="entry name" value="N6_N4_Mtase"/>
    <property type="match status" value="1"/>
</dbReference>
<dbReference type="Gene3D" id="3.40.50.150">
    <property type="entry name" value="Vaccinia Virus protein VP39"/>
    <property type="match status" value="1"/>
</dbReference>
<evidence type="ECO:0000256" key="1">
    <source>
        <dbReference type="ARBA" id="ARBA00006594"/>
    </source>
</evidence>
<reference evidence="6 7" key="1">
    <citation type="submission" date="2018-02" db="EMBL/GenBank/DDBJ databases">
        <title>Novel Leptospira species isolated from soil and water in Japan.</title>
        <authorList>
            <person name="Nakao R."/>
            <person name="Masuzawa T."/>
        </authorList>
    </citation>
    <scope>NUCLEOTIDE SEQUENCE [LARGE SCALE GENOMIC DNA]</scope>
    <source>
        <strain evidence="6 7">YH101</strain>
    </source>
</reference>
<dbReference type="InterPro" id="IPR002941">
    <property type="entry name" value="DNA_methylase_N4/N6"/>
</dbReference>
<dbReference type="EMBL" id="BFBB01000011">
    <property type="protein sequence ID" value="GBF52107.1"/>
    <property type="molecule type" value="Genomic_DNA"/>
</dbReference>
<evidence type="ECO:0000256" key="2">
    <source>
        <dbReference type="ARBA" id="ARBA00022603"/>
    </source>
</evidence>
<evidence type="ECO:0000256" key="4">
    <source>
        <dbReference type="RuleBase" id="RU362026"/>
    </source>
</evidence>
<gene>
    <name evidence="6" type="ORF">LPTSP4_36450</name>
</gene>
<accession>A0A2P2E5F7</accession>
<evidence type="ECO:0000313" key="6">
    <source>
        <dbReference type="EMBL" id="GBF52107.1"/>
    </source>
</evidence>
<keyword evidence="2 6" id="KW-0489">Methyltransferase</keyword>
<dbReference type="GO" id="GO:0008170">
    <property type="term" value="F:N-methyltransferase activity"/>
    <property type="evidence" value="ECO:0007669"/>
    <property type="project" value="InterPro"/>
</dbReference>
<keyword evidence="7" id="KW-1185">Reference proteome</keyword>
<feature type="domain" description="DNA methylase N-4/N-6" evidence="5">
    <location>
        <begin position="54"/>
        <end position="267"/>
    </location>
</feature>
<dbReference type="OrthoDB" id="9773571at2"/>
<organism evidence="6 7">
    <name type="scientific">Leptospira ryugenii</name>
    <dbReference type="NCBI Taxonomy" id="1917863"/>
    <lineage>
        <taxon>Bacteria</taxon>
        <taxon>Pseudomonadati</taxon>
        <taxon>Spirochaetota</taxon>
        <taxon>Spirochaetia</taxon>
        <taxon>Leptospirales</taxon>
        <taxon>Leptospiraceae</taxon>
        <taxon>Leptospira</taxon>
    </lineage>
</organism>
<dbReference type="AlphaFoldDB" id="A0A2P2E5F7"/>
<sequence>MGRSAQLKLIHPTPSFEWNTLFNEVPKAYFESNLGTLFDQDCMKILPKIKENSIDTVFADPPFNIGKVYRKNTDDKRPDHEYIEWSKQWIRECVRVIKPGGAFFLYNLPKWNILLGSYLNELGMEFRHWIAIELNMLLPIQGRLYPSHYSLLYYTKGKPKTFRKIRTPIELCRHCHREIKDYGGHRKAMNPLGVNLKDVWTDVPPVRHRKFKSENRKANALSTKITDRIIEMSTLPGDIVLDPFGGSGTTFISCENKHRHWIGIEIDYADDIKDRLESDDIHSHKNTDHVEG</sequence>
<protein>
    <recommendedName>
        <fullName evidence="4">Methyltransferase</fullName>
        <ecNumber evidence="4">2.1.1.-</ecNumber>
    </recommendedName>
</protein>